<evidence type="ECO:0000313" key="4">
    <source>
        <dbReference type="EMBL" id="SMF96064.1"/>
    </source>
</evidence>
<keyword evidence="1" id="KW-0472">Membrane</keyword>
<keyword evidence="1" id="KW-1133">Transmembrane helix</keyword>
<dbReference type="InterPro" id="IPR025457">
    <property type="entry name" value="DUF4277"/>
</dbReference>
<sequence>MTSTVSIPAAGEGGAADYAVQDLDHLGLVAGMVDELGLVELIDRLVPQDHGQRKLSVGVLVKAMILNGLGFVQRTLYLMPRFFQDKPVERLLGPGVLAEHLNDDALGRALDAIHRYGPTELFAALAAQAVKRLGLACRTGHLDATSLHTDGQPKGGEEPEVVRVTQGYSRDHRPDLNQVVAQFICENEAGIPLLMKALGGNSSDQADFRQTVSAHVGQLRTDVGLEYLVADSALYTGETLRELDGFGWISRVPETVGLARELTLAVAGDLARSPEELAFRSLCVTHGGIRQRWLVVHTQAARHRAGKALGKRHLAQGEAEWKAFDRLQRTPFACAADAEAALCAFRKQHKLTSVHDAQVLARPRYAKQGRPAQGQPPDAHQYFVQGGLASRIDLHRQALDRKSCFIVATNELDGQALPDGRVIDLYKKGQQKVERGFRFLKDPLFLASTLFLKSPRRLMALLMVMTLCLLIYAAIEWRIRQTLQISQRSFPDQKGQATQCPTARWVFQYFSGIRLLKVMDSQTLVLGLNLHHRTILDLLGNRYAELYANSA</sequence>
<dbReference type="InterPro" id="IPR002559">
    <property type="entry name" value="Transposase_11"/>
</dbReference>
<name>A0A1Y6D6U3_9GAMM</name>
<feature type="transmembrane region" description="Helical" evidence="1">
    <location>
        <begin position="458"/>
        <end position="475"/>
    </location>
</feature>
<dbReference type="GO" id="GO:0004803">
    <property type="term" value="F:transposase activity"/>
    <property type="evidence" value="ECO:0007669"/>
    <property type="project" value="InterPro"/>
</dbReference>
<dbReference type="RefSeq" id="WP_085214819.1">
    <property type="nucleotide sequence ID" value="NZ_FXAM01000001.1"/>
</dbReference>
<dbReference type="Pfam" id="PF14104">
    <property type="entry name" value="DUF4277"/>
    <property type="match status" value="1"/>
</dbReference>
<feature type="domain" description="DUF4277" evidence="3">
    <location>
        <begin position="19"/>
        <end position="126"/>
    </location>
</feature>
<dbReference type="GO" id="GO:0006313">
    <property type="term" value="P:DNA transposition"/>
    <property type="evidence" value="ECO:0007669"/>
    <property type="project" value="InterPro"/>
</dbReference>
<keyword evidence="8" id="KW-1185">Reference proteome</keyword>
<dbReference type="Proteomes" id="UP000192923">
    <property type="component" value="Unassembled WGS sequence"/>
</dbReference>
<dbReference type="GO" id="GO:0003677">
    <property type="term" value="F:DNA binding"/>
    <property type="evidence" value="ECO:0007669"/>
    <property type="project" value="InterPro"/>
</dbReference>
<evidence type="ECO:0000313" key="5">
    <source>
        <dbReference type="EMBL" id="SMF96436.1"/>
    </source>
</evidence>
<dbReference type="EMBL" id="FXAM01000001">
    <property type="protein sequence ID" value="SMF97200.1"/>
    <property type="molecule type" value="Genomic_DNA"/>
</dbReference>
<dbReference type="OrthoDB" id="5654337at2"/>
<dbReference type="PANTHER" id="PTHR34614:SF2">
    <property type="entry name" value="TRANSPOSASE IS4-LIKE DOMAIN-CONTAINING PROTEIN"/>
    <property type="match status" value="1"/>
</dbReference>
<evidence type="ECO:0000313" key="7">
    <source>
        <dbReference type="EMBL" id="SMF97200.1"/>
    </source>
</evidence>
<dbReference type="NCBIfam" id="NF033559">
    <property type="entry name" value="transpos_IS1634"/>
    <property type="match status" value="1"/>
</dbReference>
<gene>
    <name evidence="4" type="ORF">SAMN02949497_3445</name>
    <name evidence="5" type="ORF">SAMN02949497_3834</name>
    <name evidence="6" type="ORF">SAMN02949497_4242</name>
    <name evidence="7" type="ORF">SAMN02949497_4619</name>
</gene>
<evidence type="ECO:0000259" key="3">
    <source>
        <dbReference type="Pfam" id="PF14104"/>
    </source>
</evidence>
<evidence type="ECO:0000259" key="2">
    <source>
        <dbReference type="Pfam" id="PF01609"/>
    </source>
</evidence>
<dbReference type="EMBL" id="FXAM01000001">
    <property type="protein sequence ID" value="SMF96436.1"/>
    <property type="molecule type" value="Genomic_DNA"/>
</dbReference>
<dbReference type="EMBL" id="FXAM01000001">
    <property type="protein sequence ID" value="SMF96830.1"/>
    <property type="molecule type" value="Genomic_DNA"/>
</dbReference>
<evidence type="ECO:0000256" key="1">
    <source>
        <dbReference type="SAM" id="Phobius"/>
    </source>
</evidence>
<dbReference type="InterPro" id="IPR047654">
    <property type="entry name" value="IS1634_transpos"/>
</dbReference>
<organism evidence="4 8">
    <name type="scientific">Methylomagnum ishizawai</name>
    <dbReference type="NCBI Taxonomy" id="1760988"/>
    <lineage>
        <taxon>Bacteria</taxon>
        <taxon>Pseudomonadati</taxon>
        <taxon>Pseudomonadota</taxon>
        <taxon>Gammaproteobacteria</taxon>
        <taxon>Methylococcales</taxon>
        <taxon>Methylococcaceae</taxon>
        <taxon>Methylomagnum</taxon>
    </lineage>
</organism>
<evidence type="ECO:0000313" key="6">
    <source>
        <dbReference type="EMBL" id="SMF96830.1"/>
    </source>
</evidence>
<reference evidence="4 8" key="1">
    <citation type="submission" date="2016-12" db="EMBL/GenBank/DDBJ databases">
        <authorList>
            <person name="Song W.-J."/>
            <person name="Kurnit D.M."/>
        </authorList>
    </citation>
    <scope>NUCLEOTIDE SEQUENCE [LARGE SCALE GENOMIC DNA]</scope>
    <source>
        <strain evidence="4 8">175</strain>
    </source>
</reference>
<protein>
    <submittedName>
        <fullName evidence="4">Transposase</fullName>
    </submittedName>
</protein>
<evidence type="ECO:0000313" key="8">
    <source>
        <dbReference type="Proteomes" id="UP000192923"/>
    </source>
</evidence>
<feature type="domain" description="Transposase IS4-like" evidence="2">
    <location>
        <begin position="142"/>
        <end position="470"/>
    </location>
</feature>
<keyword evidence="1" id="KW-0812">Transmembrane</keyword>
<accession>A0A1Y6D6U3</accession>
<dbReference type="EMBL" id="FXAM01000001">
    <property type="protein sequence ID" value="SMF96064.1"/>
    <property type="molecule type" value="Genomic_DNA"/>
</dbReference>
<dbReference type="STRING" id="1760988.SAMN02949497_3445"/>
<proteinExistence type="predicted"/>
<dbReference type="Pfam" id="PF01609">
    <property type="entry name" value="DDE_Tnp_1"/>
    <property type="match status" value="1"/>
</dbReference>
<dbReference type="AlphaFoldDB" id="A0A1Y6D6U3"/>
<dbReference type="PANTHER" id="PTHR34614">
    <property type="match status" value="1"/>
</dbReference>